<keyword evidence="9" id="KW-0378">Hydrolase</keyword>
<dbReference type="Pfam" id="PF13359">
    <property type="entry name" value="DDE_Tnp_4"/>
    <property type="match status" value="1"/>
</dbReference>
<dbReference type="GO" id="GO:0005737">
    <property type="term" value="C:cytoplasm"/>
    <property type="evidence" value="ECO:0007669"/>
    <property type="project" value="UniProtKB-SubCell"/>
</dbReference>
<evidence type="ECO:0000256" key="2">
    <source>
        <dbReference type="ARBA" id="ARBA00004123"/>
    </source>
</evidence>
<dbReference type="AlphaFoldDB" id="A0A915MDD2"/>
<evidence type="ECO:0000259" key="13">
    <source>
        <dbReference type="Pfam" id="PF13359"/>
    </source>
</evidence>
<proteinExistence type="inferred from homology"/>
<dbReference type="Proteomes" id="UP000887561">
    <property type="component" value="Unplaced"/>
</dbReference>
<evidence type="ECO:0000256" key="10">
    <source>
        <dbReference type="ARBA" id="ARBA00023242"/>
    </source>
</evidence>
<comment type="similarity">
    <text evidence="4">Belongs to the HARBI1 family.</text>
</comment>
<protein>
    <recommendedName>
        <fullName evidence="5">Putative nuclease HARBI1</fullName>
    </recommendedName>
    <alternativeName>
        <fullName evidence="11">Harbinger transposase-derived nuclease</fullName>
    </alternativeName>
</protein>
<comment type="function">
    <text evidence="12">Transposase-derived protein that may have nuclease activity. Does not have transposase activity.</text>
</comment>
<evidence type="ECO:0000256" key="3">
    <source>
        <dbReference type="ARBA" id="ARBA00004496"/>
    </source>
</evidence>
<evidence type="ECO:0000256" key="5">
    <source>
        <dbReference type="ARBA" id="ARBA00015519"/>
    </source>
</evidence>
<evidence type="ECO:0000256" key="11">
    <source>
        <dbReference type="ARBA" id="ARBA00030126"/>
    </source>
</evidence>
<keyword evidence="8" id="KW-0479">Metal-binding</keyword>
<dbReference type="GO" id="GO:0016787">
    <property type="term" value="F:hydrolase activity"/>
    <property type="evidence" value="ECO:0007669"/>
    <property type="project" value="UniProtKB-KW"/>
</dbReference>
<dbReference type="PRINTS" id="PR02086">
    <property type="entry name" value="PUTNUCHARBI1"/>
</dbReference>
<comment type="subcellular location">
    <subcellularLocation>
        <location evidence="3">Cytoplasm</location>
    </subcellularLocation>
    <subcellularLocation>
        <location evidence="2">Nucleus</location>
    </subcellularLocation>
</comment>
<dbReference type="PANTHER" id="PTHR22930">
    <property type="match status" value="1"/>
</dbReference>
<dbReference type="GO" id="GO:0046872">
    <property type="term" value="F:metal ion binding"/>
    <property type="evidence" value="ECO:0007669"/>
    <property type="project" value="UniProtKB-KW"/>
</dbReference>
<dbReference type="InterPro" id="IPR027806">
    <property type="entry name" value="HARBI1_dom"/>
</dbReference>
<evidence type="ECO:0000256" key="7">
    <source>
        <dbReference type="ARBA" id="ARBA00022722"/>
    </source>
</evidence>
<dbReference type="InterPro" id="IPR026103">
    <property type="entry name" value="HARBI1_animal"/>
</dbReference>
<evidence type="ECO:0000256" key="6">
    <source>
        <dbReference type="ARBA" id="ARBA00022490"/>
    </source>
</evidence>
<sequence>MNQNTASNCIMRVTGAIASHSAEFISLPRGNAEIRTKEAFFNYCSIPYIIGSIDCTHCRITAPNGPDEYSYVNRKNFHSINVQAICDLDCKFLAVDCKWPGSSHDSFVLRNSNVWTYFESSASVNKTLLLGDSGYPLKPWLLVPYKNPLSPAQNRFNNALSKARCSIERAFGQMKRRFSINHTGYRLKTERVPNAIMSCFILHNIAKMFKLPEIEEEIDQNFSEGMEEEEIEENICQNLNEQKSRQIAVNLRDELAARFN</sequence>
<dbReference type="GO" id="GO:0005634">
    <property type="term" value="C:nucleus"/>
    <property type="evidence" value="ECO:0007669"/>
    <property type="project" value="UniProtKB-SubCell"/>
</dbReference>
<accession>A0A915MDD2</accession>
<evidence type="ECO:0000313" key="14">
    <source>
        <dbReference type="Proteomes" id="UP000887561"/>
    </source>
</evidence>
<evidence type="ECO:0000256" key="8">
    <source>
        <dbReference type="ARBA" id="ARBA00022723"/>
    </source>
</evidence>
<dbReference type="WBParaSite" id="scaffold34841_cov192.g21868">
    <property type="protein sequence ID" value="scaffold34841_cov192.g21868"/>
    <property type="gene ID" value="scaffold34841_cov192.g21868"/>
</dbReference>
<comment type="cofactor">
    <cofactor evidence="1">
        <name>a divalent metal cation</name>
        <dbReference type="ChEBI" id="CHEBI:60240"/>
    </cofactor>
</comment>
<keyword evidence="14" id="KW-1185">Reference proteome</keyword>
<evidence type="ECO:0000256" key="4">
    <source>
        <dbReference type="ARBA" id="ARBA00006958"/>
    </source>
</evidence>
<evidence type="ECO:0000256" key="9">
    <source>
        <dbReference type="ARBA" id="ARBA00022801"/>
    </source>
</evidence>
<name>A0A915MDD2_MELJA</name>
<dbReference type="InterPro" id="IPR045249">
    <property type="entry name" value="HARBI1-like"/>
</dbReference>
<evidence type="ECO:0000256" key="1">
    <source>
        <dbReference type="ARBA" id="ARBA00001968"/>
    </source>
</evidence>
<evidence type="ECO:0000256" key="12">
    <source>
        <dbReference type="ARBA" id="ARBA00045850"/>
    </source>
</evidence>
<keyword evidence="10" id="KW-0539">Nucleus</keyword>
<reference evidence="15" key="1">
    <citation type="submission" date="2022-11" db="UniProtKB">
        <authorList>
            <consortium name="WormBaseParasite"/>
        </authorList>
    </citation>
    <scope>IDENTIFICATION</scope>
</reference>
<keyword evidence="6" id="KW-0963">Cytoplasm</keyword>
<keyword evidence="7" id="KW-0540">Nuclease</keyword>
<feature type="domain" description="DDE Tnp4" evidence="13">
    <location>
        <begin position="53"/>
        <end position="204"/>
    </location>
</feature>
<dbReference type="GO" id="GO:0004518">
    <property type="term" value="F:nuclease activity"/>
    <property type="evidence" value="ECO:0007669"/>
    <property type="project" value="UniProtKB-KW"/>
</dbReference>
<evidence type="ECO:0000313" key="15">
    <source>
        <dbReference type="WBParaSite" id="scaffold34841_cov192.g21868"/>
    </source>
</evidence>
<dbReference type="PANTHER" id="PTHR22930:SF250">
    <property type="entry name" value="NUCLEASE HARBI1-LIKE PROTEIN"/>
    <property type="match status" value="1"/>
</dbReference>
<organism evidence="14 15">
    <name type="scientific">Meloidogyne javanica</name>
    <name type="common">Root-knot nematode worm</name>
    <dbReference type="NCBI Taxonomy" id="6303"/>
    <lineage>
        <taxon>Eukaryota</taxon>
        <taxon>Metazoa</taxon>
        <taxon>Ecdysozoa</taxon>
        <taxon>Nematoda</taxon>
        <taxon>Chromadorea</taxon>
        <taxon>Rhabditida</taxon>
        <taxon>Tylenchina</taxon>
        <taxon>Tylenchomorpha</taxon>
        <taxon>Tylenchoidea</taxon>
        <taxon>Meloidogynidae</taxon>
        <taxon>Meloidogyninae</taxon>
        <taxon>Meloidogyne</taxon>
        <taxon>Meloidogyne incognita group</taxon>
    </lineage>
</organism>